<dbReference type="EMBL" id="CP118101">
    <property type="protein sequence ID" value="WDH83178.1"/>
    <property type="molecule type" value="Genomic_DNA"/>
</dbReference>
<dbReference type="GO" id="GO:0008999">
    <property type="term" value="F:protein-N-terminal-alanine acetyltransferase activity"/>
    <property type="evidence" value="ECO:0007669"/>
    <property type="project" value="TreeGrafter"/>
</dbReference>
<proteinExistence type="predicted"/>
<evidence type="ECO:0000313" key="2">
    <source>
        <dbReference type="EMBL" id="WDH83178.1"/>
    </source>
</evidence>
<dbReference type="SUPFAM" id="SSF55729">
    <property type="entry name" value="Acyl-CoA N-acyltransferases (Nat)"/>
    <property type="match status" value="1"/>
</dbReference>
<dbReference type="InterPro" id="IPR016181">
    <property type="entry name" value="Acyl_CoA_acyltransferase"/>
</dbReference>
<dbReference type="InterPro" id="IPR000182">
    <property type="entry name" value="GNAT_dom"/>
</dbReference>
<dbReference type="PANTHER" id="PTHR43792:SF9">
    <property type="entry name" value="RIBOSOMAL-PROTEIN-ALANINE ACETYLTRANSFERASE"/>
    <property type="match status" value="1"/>
</dbReference>
<name>A0AAX3N005_9BACL</name>
<dbReference type="RefSeq" id="WP_274338520.1">
    <property type="nucleotide sequence ID" value="NZ_CP118101.1"/>
</dbReference>
<dbReference type="GO" id="GO:0005737">
    <property type="term" value="C:cytoplasm"/>
    <property type="evidence" value="ECO:0007669"/>
    <property type="project" value="TreeGrafter"/>
</dbReference>
<evidence type="ECO:0000259" key="1">
    <source>
        <dbReference type="PROSITE" id="PS51186"/>
    </source>
</evidence>
<dbReference type="Proteomes" id="UP001221519">
    <property type="component" value="Chromosome"/>
</dbReference>
<dbReference type="EMBL" id="CP118108">
    <property type="protein sequence ID" value="WDI02952.1"/>
    <property type="molecule type" value="Genomic_DNA"/>
</dbReference>
<evidence type="ECO:0000313" key="4">
    <source>
        <dbReference type="Proteomes" id="UP001220962"/>
    </source>
</evidence>
<evidence type="ECO:0000313" key="5">
    <source>
        <dbReference type="Proteomes" id="UP001221519"/>
    </source>
</evidence>
<dbReference type="Proteomes" id="UP001220962">
    <property type="component" value="Chromosome"/>
</dbReference>
<feature type="domain" description="N-acetyltransferase" evidence="1">
    <location>
        <begin position="16"/>
        <end position="177"/>
    </location>
</feature>
<reference evidence="2 5" key="1">
    <citation type="submission" date="2023-02" db="EMBL/GenBank/DDBJ databases">
        <title>Pathogen: clinical or host-associated sample.</title>
        <authorList>
            <person name="Hergert J."/>
            <person name="Casey R."/>
            <person name="Wagner J."/>
            <person name="Young E.L."/>
            <person name="Oakeson K.F."/>
        </authorList>
    </citation>
    <scope>NUCLEOTIDE SEQUENCE</scope>
    <source>
        <strain evidence="3 5">2022CK-00829</strain>
        <strain evidence="2">2022CK-00830</strain>
    </source>
</reference>
<dbReference type="PROSITE" id="PS51186">
    <property type="entry name" value="GNAT"/>
    <property type="match status" value="1"/>
</dbReference>
<dbReference type="PANTHER" id="PTHR43792">
    <property type="entry name" value="GNAT FAMILY, PUTATIVE (AFU_ORTHOLOGUE AFUA_3G00765)-RELATED-RELATED"/>
    <property type="match status" value="1"/>
</dbReference>
<accession>A0AAX3N005</accession>
<dbReference type="Pfam" id="PF13302">
    <property type="entry name" value="Acetyltransf_3"/>
    <property type="match status" value="1"/>
</dbReference>
<dbReference type="AlphaFoldDB" id="A0AAX3N005"/>
<gene>
    <name evidence="2" type="ORF">PUW23_02710</name>
    <name evidence="3" type="ORF">PUW25_02870</name>
</gene>
<protein>
    <submittedName>
        <fullName evidence="2">GNAT family protein</fullName>
    </submittedName>
</protein>
<organism evidence="2 4">
    <name type="scientific">Paenibacillus urinalis</name>
    <dbReference type="NCBI Taxonomy" id="521520"/>
    <lineage>
        <taxon>Bacteria</taxon>
        <taxon>Bacillati</taxon>
        <taxon>Bacillota</taxon>
        <taxon>Bacilli</taxon>
        <taxon>Bacillales</taxon>
        <taxon>Paenibacillaceae</taxon>
        <taxon>Paenibacillus</taxon>
    </lineage>
</organism>
<dbReference type="InterPro" id="IPR051531">
    <property type="entry name" value="N-acetyltransferase"/>
</dbReference>
<dbReference type="Gene3D" id="3.40.630.30">
    <property type="match status" value="1"/>
</dbReference>
<keyword evidence="5" id="KW-1185">Reference proteome</keyword>
<evidence type="ECO:0000313" key="3">
    <source>
        <dbReference type="EMBL" id="WDI02952.1"/>
    </source>
</evidence>
<sequence length="187" mass="21675">MYVCGGYIPELKTERLLLRKLMRKDSKEIYTIWSDPKVTAYMNISAMHSVQEAEDMIDLLDQASRTEDGFRYAIILQESGAVIGSCGFNYWQLQGAFRGEIGYELASTHWRKGYMTEALRALLQYGFETMGLNRIEALVDPRNTASQQLLHALSFQCEGLLRQLHYTSTGYKDMQMHSILFEEWKYK</sequence>